<keyword evidence="2 4" id="KW-0378">Hydrolase</keyword>
<feature type="domain" description="HD" evidence="3">
    <location>
        <begin position="14"/>
        <end position="158"/>
    </location>
</feature>
<dbReference type="Pfam" id="PF13023">
    <property type="entry name" value="HD_3"/>
    <property type="match status" value="1"/>
</dbReference>
<dbReference type="Proteomes" id="UP001595803">
    <property type="component" value="Unassembled WGS sequence"/>
</dbReference>
<dbReference type="EMBL" id="JBHRZG010000002">
    <property type="protein sequence ID" value="MFC3831555.1"/>
    <property type="molecule type" value="Genomic_DNA"/>
</dbReference>
<sequence>MTALADQVAFLLACDRLKAVTRTTFLHDGTRAENSAEHSWHLALMAVTLAEHAPPGTDVNHVIRLLLVHDLVEIHAGDLHFAAPPAEHASQAQAEDEAAHTLFGLLPEPQRADVHALHAEFVARATPEARFARALDALQPLLLTWGAGGMGCAEREPDLTATRVLALKEHALRDFPALWTLAQEVVAGAVEAGTLPA</sequence>
<dbReference type="PANTHER" id="PTHR11845:SF13">
    <property type="entry name" value="5'-DEOXYNUCLEOTIDASE HDDC2"/>
    <property type="match status" value="1"/>
</dbReference>
<reference evidence="5" key="1">
    <citation type="journal article" date="2019" name="Int. J. Syst. Evol. Microbiol.">
        <title>The Global Catalogue of Microorganisms (GCM) 10K type strain sequencing project: providing services to taxonomists for standard genome sequencing and annotation.</title>
        <authorList>
            <consortium name="The Broad Institute Genomics Platform"/>
            <consortium name="The Broad Institute Genome Sequencing Center for Infectious Disease"/>
            <person name="Wu L."/>
            <person name="Ma J."/>
        </authorList>
    </citation>
    <scope>NUCLEOTIDE SEQUENCE [LARGE SCALE GENOMIC DNA]</scope>
    <source>
        <strain evidence="5">CCTCC AB 2017081</strain>
    </source>
</reference>
<accession>A0ABV7Z4J5</accession>
<evidence type="ECO:0000259" key="3">
    <source>
        <dbReference type="Pfam" id="PF13023"/>
    </source>
</evidence>
<dbReference type="GO" id="GO:0016787">
    <property type="term" value="F:hydrolase activity"/>
    <property type="evidence" value="ECO:0007669"/>
    <property type="project" value="UniProtKB-KW"/>
</dbReference>
<gene>
    <name evidence="4" type="ORF">ACFOSB_01600</name>
</gene>
<keyword evidence="1" id="KW-0479">Metal-binding</keyword>
<dbReference type="PANTHER" id="PTHR11845">
    <property type="entry name" value="5'-DEOXYNUCLEOTIDASE HDDC2"/>
    <property type="match status" value="1"/>
</dbReference>
<dbReference type="InterPro" id="IPR006674">
    <property type="entry name" value="HD_domain"/>
</dbReference>
<name>A0ABV7Z4J5_9DEIO</name>
<evidence type="ECO:0000313" key="4">
    <source>
        <dbReference type="EMBL" id="MFC3831555.1"/>
    </source>
</evidence>
<proteinExistence type="predicted"/>
<dbReference type="Gene3D" id="1.10.3210.10">
    <property type="entry name" value="Hypothetical protein af1432"/>
    <property type="match status" value="1"/>
</dbReference>
<evidence type="ECO:0000256" key="1">
    <source>
        <dbReference type="ARBA" id="ARBA00022723"/>
    </source>
</evidence>
<comment type="caution">
    <text evidence="4">The sequence shown here is derived from an EMBL/GenBank/DDBJ whole genome shotgun (WGS) entry which is preliminary data.</text>
</comment>
<evidence type="ECO:0000256" key="2">
    <source>
        <dbReference type="ARBA" id="ARBA00022801"/>
    </source>
</evidence>
<protein>
    <submittedName>
        <fullName evidence="4">HD family hydrolase</fullName>
    </submittedName>
</protein>
<dbReference type="InterPro" id="IPR039356">
    <property type="entry name" value="YfbR/HDDC2"/>
</dbReference>
<organism evidence="4 5">
    <name type="scientific">Deinococcus rufus</name>
    <dbReference type="NCBI Taxonomy" id="2136097"/>
    <lineage>
        <taxon>Bacteria</taxon>
        <taxon>Thermotogati</taxon>
        <taxon>Deinococcota</taxon>
        <taxon>Deinococci</taxon>
        <taxon>Deinococcales</taxon>
        <taxon>Deinococcaceae</taxon>
        <taxon>Deinococcus</taxon>
    </lineage>
</organism>
<dbReference type="RefSeq" id="WP_322473667.1">
    <property type="nucleotide sequence ID" value="NZ_JBHRZG010000002.1"/>
</dbReference>
<evidence type="ECO:0000313" key="5">
    <source>
        <dbReference type="Proteomes" id="UP001595803"/>
    </source>
</evidence>
<dbReference type="SUPFAM" id="SSF109604">
    <property type="entry name" value="HD-domain/PDEase-like"/>
    <property type="match status" value="1"/>
</dbReference>
<keyword evidence="5" id="KW-1185">Reference proteome</keyword>